<dbReference type="Proteomes" id="UP000815325">
    <property type="component" value="Unassembled WGS sequence"/>
</dbReference>
<evidence type="ECO:0000313" key="3">
    <source>
        <dbReference type="Proteomes" id="UP000815325"/>
    </source>
</evidence>
<name>A0ABQ7GV73_DUNSA</name>
<organism evidence="2 3">
    <name type="scientific">Dunaliella salina</name>
    <name type="common">Green alga</name>
    <name type="synonym">Protococcus salinus</name>
    <dbReference type="NCBI Taxonomy" id="3046"/>
    <lineage>
        <taxon>Eukaryota</taxon>
        <taxon>Viridiplantae</taxon>
        <taxon>Chlorophyta</taxon>
        <taxon>core chlorophytes</taxon>
        <taxon>Chlorophyceae</taxon>
        <taxon>CS clade</taxon>
        <taxon>Chlamydomonadales</taxon>
        <taxon>Dunaliellaceae</taxon>
        <taxon>Dunaliella</taxon>
    </lineage>
</organism>
<evidence type="ECO:0000259" key="1">
    <source>
        <dbReference type="Pfam" id="PF26187"/>
    </source>
</evidence>
<dbReference type="InterPro" id="IPR058685">
    <property type="entry name" value="Ig_NPHP4_4th"/>
</dbReference>
<evidence type="ECO:0000313" key="2">
    <source>
        <dbReference type="EMBL" id="KAF5838521.1"/>
    </source>
</evidence>
<feature type="domain" description="NPHP4 Ig-like" evidence="1">
    <location>
        <begin position="44"/>
        <end position="133"/>
    </location>
</feature>
<protein>
    <recommendedName>
        <fullName evidence="1">NPHP4 Ig-like domain-containing protein</fullName>
    </recommendedName>
</protein>
<keyword evidence="3" id="KW-1185">Reference proteome</keyword>
<comment type="caution">
    <text evidence="2">The sequence shown here is derived from an EMBL/GenBank/DDBJ whole genome shotgun (WGS) entry which is preliminary data.</text>
</comment>
<dbReference type="EMBL" id="MU069575">
    <property type="protein sequence ID" value="KAF5838521.1"/>
    <property type="molecule type" value="Genomic_DNA"/>
</dbReference>
<reference evidence="2" key="1">
    <citation type="submission" date="2017-08" db="EMBL/GenBank/DDBJ databases">
        <authorList>
            <person name="Polle J.E."/>
            <person name="Barry K."/>
            <person name="Cushman J."/>
            <person name="Schmutz J."/>
            <person name="Tran D."/>
            <person name="Hathwaick L.T."/>
            <person name="Yim W.C."/>
            <person name="Jenkins J."/>
            <person name="Mckie-Krisberg Z.M."/>
            <person name="Prochnik S."/>
            <person name="Lindquist E."/>
            <person name="Dockter R.B."/>
            <person name="Adam C."/>
            <person name="Molina H."/>
            <person name="Bunkerborg J."/>
            <person name="Jin E."/>
            <person name="Buchheim M."/>
            <person name="Magnuson J."/>
        </authorList>
    </citation>
    <scope>NUCLEOTIDE SEQUENCE</scope>
    <source>
        <strain evidence="2">CCAP 19/18</strain>
    </source>
</reference>
<dbReference type="PANTHER" id="PTHR31043:SF3">
    <property type="entry name" value="NEPHROCYSTIN-4"/>
    <property type="match status" value="1"/>
</dbReference>
<sequence length="146" mass="16453">MMQFIIASGSLSAPLKVHIVDVESRELVYAPIVAAEGLGPLVTRTFEMEIPVGAVANKKISYTNPYPAFCTFTMRCNQPWLLQFTPTRLQLPGGATRPLGLTFDTRVATTGILDVLVFVNDEEERTEQCFKIWTRIYRWWIGVGQQ</sequence>
<dbReference type="InterPro" id="IPR029775">
    <property type="entry name" value="NPHP4"/>
</dbReference>
<dbReference type="Pfam" id="PF26187">
    <property type="entry name" value="Ig_NPHP4_4th"/>
    <property type="match status" value="1"/>
</dbReference>
<accession>A0ABQ7GV73</accession>
<proteinExistence type="predicted"/>
<gene>
    <name evidence="2" type="ORF">DUNSADRAFT_2719</name>
</gene>
<dbReference type="PANTHER" id="PTHR31043">
    <property type="entry name" value="NEPHROCYSTIN-4"/>
    <property type="match status" value="1"/>
</dbReference>